<proteinExistence type="predicted"/>
<gene>
    <name evidence="2" type="ORF">CPUR_01612</name>
</gene>
<evidence type="ECO:0000256" key="1">
    <source>
        <dbReference type="SAM" id="MobiDB-lite"/>
    </source>
</evidence>
<feature type="region of interest" description="Disordered" evidence="1">
    <location>
        <begin position="1"/>
        <end position="80"/>
    </location>
</feature>
<dbReference type="HOGENOM" id="CLU_045435_1_0_1"/>
<feature type="compositionally biased region" description="Low complexity" evidence="1">
    <location>
        <begin position="1"/>
        <end position="20"/>
    </location>
</feature>
<dbReference type="AlphaFoldDB" id="M1W6Z6"/>
<comment type="caution">
    <text evidence="2">The sequence shown here is derived from an EMBL/GenBank/DDBJ whole genome shotgun (WGS) entry which is preliminary data.</text>
</comment>
<accession>M1W6Z6</accession>
<dbReference type="Proteomes" id="UP000016801">
    <property type="component" value="Unassembled WGS sequence"/>
</dbReference>
<reference evidence="2 3" key="1">
    <citation type="journal article" date="2013" name="PLoS Genet.">
        <title>Plant-symbiotic fungi as chemical engineers: Multi-genome analysis of the Clavicipitaceae reveals dynamics of alkaloid loci.</title>
        <authorList>
            <person name="Schardl C.L."/>
            <person name="Young C.A."/>
            <person name="Hesse U."/>
            <person name="Amyotte S.G."/>
            <person name="Andreeva K."/>
            <person name="Calie P.J."/>
            <person name="Fleetwood D.J."/>
            <person name="Haws D.C."/>
            <person name="Moore N."/>
            <person name="Oeser B."/>
            <person name="Panaccione D.G."/>
            <person name="Schweri K.K."/>
            <person name="Voisey C.R."/>
            <person name="Farman M.L."/>
            <person name="Jaromczyk J.W."/>
            <person name="Roe B.A."/>
            <person name="O'Sullivan D.M."/>
            <person name="Scott B."/>
            <person name="Tudzynski P."/>
            <person name="An Z."/>
            <person name="Arnaoudova E.G."/>
            <person name="Bullock C.T."/>
            <person name="Charlton N.D."/>
            <person name="Chen L."/>
            <person name="Cox M."/>
            <person name="Dinkins R.D."/>
            <person name="Florea S."/>
            <person name="Glenn A.E."/>
            <person name="Gordon A."/>
            <person name="Gueldener U."/>
            <person name="Harris D.R."/>
            <person name="Hollin W."/>
            <person name="Jaromczyk J."/>
            <person name="Johnson R.D."/>
            <person name="Khan A.K."/>
            <person name="Leistner E."/>
            <person name="Leuchtmann A."/>
            <person name="Li C."/>
            <person name="Liu J."/>
            <person name="Liu J."/>
            <person name="Liu M."/>
            <person name="Mace W."/>
            <person name="Machado C."/>
            <person name="Nagabhyru P."/>
            <person name="Pan J."/>
            <person name="Schmid J."/>
            <person name="Sugawara K."/>
            <person name="Steiner U."/>
            <person name="Takach J.E."/>
            <person name="Tanaka E."/>
            <person name="Webb J.S."/>
            <person name="Wilson E.V."/>
            <person name="Wiseman J.L."/>
            <person name="Yoshida R."/>
            <person name="Zeng Z."/>
        </authorList>
    </citation>
    <scope>NUCLEOTIDE SEQUENCE [LARGE SCALE GENOMIC DNA]</scope>
    <source>
        <strain evidence="2 3">20.1</strain>
    </source>
</reference>
<feature type="compositionally biased region" description="Low complexity" evidence="1">
    <location>
        <begin position="292"/>
        <end position="305"/>
    </location>
</feature>
<evidence type="ECO:0000313" key="3">
    <source>
        <dbReference type="Proteomes" id="UP000016801"/>
    </source>
</evidence>
<name>M1W6Z6_CLAP2</name>
<feature type="compositionally biased region" description="Polar residues" evidence="1">
    <location>
        <begin position="21"/>
        <end position="31"/>
    </location>
</feature>
<dbReference type="STRING" id="1111077.M1W6Z6"/>
<organism evidence="2 3">
    <name type="scientific">Claviceps purpurea (strain 20.1)</name>
    <name type="common">Ergot fungus</name>
    <name type="synonym">Sphacelia segetum</name>
    <dbReference type="NCBI Taxonomy" id="1111077"/>
    <lineage>
        <taxon>Eukaryota</taxon>
        <taxon>Fungi</taxon>
        <taxon>Dikarya</taxon>
        <taxon>Ascomycota</taxon>
        <taxon>Pezizomycotina</taxon>
        <taxon>Sordariomycetes</taxon>
        <taxon>Hypocreomycetidae</taxon>
        <taxon>Hypocreales</taxon>
        <taxon>Clavicipitaceae</taxon>
        <taxon>Claviceps</taxon>
    </lineage>
</organism>
<dbReference type="EMBL" id="CAGA01000007">
    <property type="protein sequence ID" value="CCE28138.1"/>
    <property type="molecule type" value="Genomic_DNA"/>
</dbReference>
<dbReference type="VEuPathDB" id="FungiDB:CPUR_01612"/>
<dbReference type="OrthoDB" id="5332316at2759"/>
<sequence>MLRPQPLRAAAARAAPTRLLSTSRTSLQADPNPSPAWPLLQRRTVAETSSPSTKELSHSEPEPEAVATTTATTAPKNPHDPRLMLVLKGLSPSLNASDFYRLAPSDLLSWQTVITKKTELITLTKTQPPPLSPVQQQRDPTTLEPNGQYNISFGNPIAAISYHDRLLRLHRLSHHRLENAHGLWESTVPTHLQSAAKDDPVSELEAFTVTSGSASKTSVEMTRRRVAVTHKWQKGLEEMTRRLGYGEKPPVVLVRVYPPNLTAWELERGIREDGVARGCAWEVSPPQDLDESLQSASASASGRSNALRKAEMGGDDGAMDQIPYSARKVMQAQKYSQGRFVVACANDAEARRFQRRWNQSMLPAGKNMMMESRNVVHASIINW</sequence>
<protein>
    <submittedName>
        <fullName evidence="2">Uncharacterized protein</fullName>
    </submittedName>
</protein>
<evidence type="ECO:0000313" key="2">
    <source>
        <dbReference type="EMBL" id="CCE28138.1"/>
    </source>
</evidence>
<feature type="compositionally biased region" description="Low complexity" evidence="1">
    <location>
        <begin position="64"/>
        <end position="75"/>
    </location>
</feature>
<dbReference type="PhylomeDB" id="M1W6Z6"/>
<feature type="region of interest" description="Disordered" evidence="1">
    <location>
        <begin position="286"/>
        <end position="315"/>
    </location>
</feature>
<dbReference type="eggNOG" id="ENOG502SPB4">
    <property type="taxonomic scope" value="Eukaryota"/>
</dbReference>
<keyword evidence="3" id="KW-1185">Reference proteome</keyword>